<dbReference type="AlphaFoldDB" id="A0A9J6GGR0"/>
<reference evidence="3 4" key="1">
    <citation type="journal article" date="2020" name="Cell">
        <title>Large-Scale Comparative Analyses of Tick Genomes Elucidate Their Genetic Diversity and Vector Capacities.</title>
        <authorList>
            <consortium name="Tick Genome and Microbiome Consortium (TIGMIC)"/>
            <person name="Jia N."/>
            <person name="Wang J."/>
            <person name="Shi W."/>
            <person name="Du L."/>
            <person name="Sun Y."/>
            <person name="Zhan W."/>
            <person name="Jiang J.F."/>
            <person name="Wang Q."/>
            <person name="Zhang B."/>
            <person name="Ji P."/>
            <person name="Bell-Sakyi L."/>
            <person name="Cui X.M."/>
            <person name="Yuan T.T."/>
            <person name="Jiang B.G."/>
            <person name="Yang W.F."/>
            <person name="Lam T.T."/>
            <person name="Chang Q.C."/>
            <person name="Ding S.J."/>
            <person name="Wang X.J."/>
            <person name="Zhu J.G."/>
            <person name="Ruan X.D."/>
            <person name="Zhao L."/>
            <person name="Wei J.T."/>
            <person name="Ye R.Z."/>
            <person name="Que T.C."/>
            <person name="Du C.H."/>
            <person name="Zhou Y.H."/>
            <person name="Cheng J.X."/>
            <person name="Dai P.F."/>
            <person name="Guo W.B."/>
            <person name="Han X.H."/>
            <person name="Huang E.J."/>
            <person name="Li L.F."/>
            <person name="Wei W."/>
            <person name="Gao Y.C."/>
            <person name="Liu J.Z."/>
            <person name="Shao H.Z."/>
            <person name="Wang X."/>
            <person name="Wang C.C."/>
            <person name="Yang T.C."/>
            <person name="Huo Q.B."/>
            <person name="Li W."/>
            <person name="Chen H.Y."/>
            <person name="Chen S.E."/>
            <person name="Zhou L.G."/>
            <person name="Ni X.B."/>
            <person name="Tian J.H."/>
            <person name="Sheng Y."/>
            <person name="Liu T."/>
            <person name="Pan Y.S."/>
            <person name="Xia L.Y."/>
            <person name="Li J."/>
            <person name="Zhao F."/>
            <person name="Cao W.C."/>
        </authorList>
    </citation>
    <scope>NUCLEOTIDE SEQUENCE [LARGE SCALE GENOMIC DNA]</scope>
    <source>
        <strain evidence="3">HaeL-2018</strain>
    </source>
</reference>
<feature type="signal peptide" evidence="1">
    <location>
        <begin position="1"/>
        <end position="15"/>
    </location>
</feature>
<feature type="chain" id="PRO_5039933346" description="Galactosyltransferase N-terminal domain-containing protein" evidence="1">
    <location>
        <begin position="16"/>
        <end position="191"/>
    </location>
</feature>
<dbReference type="GO" id="GO:0033842">
    <property type="term" value="F:N-acetyl-beta-glucosaminyl-derivative 4-beta-N-acetylgalactosaminyltransferase activity"/>
    <property type="evidence" value="ECO:0007669"/>
    <property type="project" value="TreeGrafter"/>
</dbReference>
<dbReference type="InterPro" id="IPR029044">
    <property type="entry name" value="Nucleotide-diphossugar_trans"/>
</dbReference>
<organism evidence="3 4">
    <name type="scientific">Haemaphysalis longicornis</name>
    <name type="common">Bush tick</name>
    <dbReference type="NCBI Taxonomy" id="44386"/>
    <lineage>
        <taxon>Eukaryota</taxon>
        <taxon>Metazoa</taxon>
        <taxon>Ecdysozoa</taxon>
        <taxon>Arthropoda</taxon>
        <taxon>Chelicerata</taxon>
        <taxon>Arachnida</taxon>
        <taxon>Acari</taxon>
        <taxon>Parasitiformes</taxon>
        <taxon>Ixodida</taxon>
        <taxon>Ixodoidea</taxon>
        <taxon>Ixodidae</taxon>
        <taxon>Haemaphysalinae</taxon>
        <taxon>Haemaphysalis</taxon>
    </lineage>
</organism>
<gene>
    <name evidence="3" type="ORF">HPB48_005308</name>
</gene>
<comment type="caution">
    <text evidence="3">The sequence shown here is derived from an EMBL/GenBank/DDBJ whole genome shotgun (WGS) entry which is preliminary data.</text>
</comment>
<dbReference type="InterPro" id="IPR027995">
    <property type="entry name" value="Galactosyl_T_N"/>
</dbReference>
<name>A0A9J6GGR0_HAELO</name>
<feature type="domain" description="Galactosyltransferase N-terminal" evidence="2">
    <location>
        <begin position="29"/>
        <end position="150"/>
    </location>
</feature>
<dbReference type="InterPro" id="IPR003859">
    <property type="entry name" value="Galactosyl_T"/>
</dbReference>
<dbReference type="GO" id="GO:0008378">
    <property type="term" value="F:galactosyltransferase activity"/>
    <property type="evidence" value="ECO:0007669"/>
    <property type="project" value="TreeGrafter"/>
</dbReference>
<proteinExistence type="predicted"/>
<dbReference type="Pfam" id="PF13733">
    <property type="entry name" value="Glyco_transf_7N"/>
    <property type="match status" value="1"/>
</dbReference>
<dbReference type="EMBL" id="JABSTR010000006">
    <property type="protein sequence ID" value="KAH9374039.1"/>
    <property type="molecule type" value="Genomic_DNA"/>
</dbReference>
<evidence type="ECO:0000259" key="2">
    <source>
        <dbReference type="Pfam" id="PF13733"/>
    </source>
</evidence>
<evidence type="ECO:0000313" key="4">
    <source>
        <dbReference type="Proteomes" id="UP000821853"/>
    </source>
</evidence>
<keyword evidence="1" id="KW-0732">Signal</keyword>
<dbReference type="PANTHER" id="PTHR19300:SF57">
    <property type="entry name" value="BETA-1,4-N-ACETYLGALACTOSAMINYLTRANSFERASE"/>
    <property type="match status" value="1"/>
</dbReference>
<dbReference type="PANTHER" id="PTHR19300">
    <property type="entry name" value="BETA-1,4-GALACTOSYLTRANSFERASE"/>
    <property type="match status" value="1"/>
</dbReference>
<evidence type="ECO:0000313" key="3">
    <source>
        <dbReference type="EMBL" id="KAH9374039.1"/>
    </source>
</evidence>
<dbReference type="VEuPathDB" id="VectorBase:HLOH_041272"/>
<dbReference type="GO" id="GO:0016020">
    <property type="term" value="C:membrane"/>
    <property type="evidence" value="ECO:0007669"/>
    <property type="project" value="GOC"/>
</dbReference>
<evidence type="ECO:0000256" key="1">
    <source>
        <dbReference type="SAM" id="SignalP"/>
    </source>
</evidence>
<dbReference type="GO" id="GO:0005794">
    <property type="term" value="C:Golgi apparatus"/>
    <property type="evidence" value="ECO:0007669"/>
    <property type="project" value="TreeGrafter"/>
</dbReference>
<accession>A0A9J6GGR0</accession>
<dbReference type="PRINTS" id="PR02050">
    <property type="entry name" value="B14GALTRFASE"/>
</dbReference>
<dbReference type="Proteomes" id="UP000821853">
    <property type="component" value="Chromosome 4"/>
</dbReference>
<sequence length="191" mass="22700">MLWRFTLYCLHLRQGLKVTLLPCTCPVGKVPVVREVPDLRSLEALFPDVKPGGRWSPSHCVARHRVAIIVPYRDRLQNLRVFLHHMHQFLRKQELDYAIYVIEQSGQGDFNRAKLLNIGFEIPKKEYDYDCFVFHDVDLIPNYDKNIYACRENPYHLSICLDAQRYKYAYDTSLLPFFCCLFEKFKRIRLP</sequence>
<dbReference type="GO" id="GO:0006688">
    <property type="term" value="P:glycosphingolipid biosynthetic process"/>
    <property type="evidence" value="ECO:0007669"/>
    <property type="project" value="TreeGrafter"/>
</dbReference>
<keyword evidence="4" id="KW-1185">Reference proteome</keyword>
<protein>
    <recommendedName>
        <fullName evidence="2">Galactosyltransferase N-terminal domain-containing protein</fullName>
    </recommendedName>
</protein>
<dbReference type="OMA" id="QRIWHEN"/>
<dbReference type="OrthoDB" id="10038994at2759"/>
<dbReference type="SUPFAM" id="SSF53448">
    <property type="entry name" value="Nucleotide-diphospho-sugar transferases"/>
    <property type="match status" value="1"/>
</dbReference>
<dbReference type="Gene3D" id="3.90.550.10">
    <property type="entry name" value="Spore Coat Polysaccharide Biosynthesis Protein SpsA, Chain A"/>
    <property type="match status" value="1"/>
</dbReference>
<dbReference type="GO" id="GO:0005975">
    <property type="term" value="P:carbohydrate metabolic process"/>
    <property type="evidence" value="ECO:0007669"/>
    <property type="project" value="InterPro"/>
</dbReference>